<dbReference type="CDD" id="cd05300">
    <property type="entry name" value="2-Hacid_dh_1"/>
    <property type="match status" value="1"/>
</dbReference>
<dbReference type="RefSeq" id="WP_361704600.1">
    <property type="nucleotide sequence ID" value="NZ_JBEZVE010000012.1"/>
</dbReference>
<keyword evidence="3" id="KW-0520">NAD</keyword>
<dbReference type="InterPro" id="IPR036291">
    <property type="entry name" value="NAD(P)-bd_dom_sf"/>
</dbReference>
<dbReference type="Pfam" id="PF00389">
    <property type="entry name" value="2-Hacid_dh"/>
    <property type="match status" value="1"/>
</dbReference>
<dbReference type="InterPro" id="IPR006140">
    <property type="entry name" value="D-isomer_DH_NAD-bd"/>
</dbReference>
<evidence type="ECO:0000313" key="8">
    <source>
        <dbReference type="Proteomes" id="UP001550739"/>
    </source>
</evidence>
<dbReference type="Proteomes" id="UP001550739">
    <property type="component" value="Unassembled WGS sequence"/>
</dbReference>
<gene>
    <name evidence="7" type="ORF">AB0E89_23190</name>
</gene>
<dbReference type="Pfam" id="PF02826">
    <property type="entry name" value="2-Hacid_dh_C"/>
    <property type="match status" value="1"/>
</dbReference>
<reference evidence="7 8" key="1">
    <citation type="submission" date="2024-06" db="EMBL/GenBank/DDBJ databases">
        <title>The Natural Products Discovery Center: Release of the First 8490 Sequenced Strains for Exploring Actinobacteria Biosynthetic Diversity.</title>
        <authorList>
            <person name="Kalkreuter E."/>
            <person name="Kautsar S.A."/>
            <person name="Yang D."/>
            <person name="Bader C.D."/>
            <person name="Teijaro C.N."/>
            <person name="Fluegel L."/>
            <person name="Davis C.M."/>
            <person name="Simpson J.R."/>
            <person name="Lauterbach L."/>
            <person name="Steele A.D."/>
            <person name="Gui C."/>
            <person name="Meng S."/>
            <person name="Li G."/>
            <person name="Viehrig K."/>
            <person name="Ye F."/>
            <person name="Su P."/>
            <person name="Kiefer A.F."/>
            <person name="Nichols A."/>
            <person name="Cepeda A.J."/>
            <person name="Yan W."/>
            <person name="Fan B."/>
            <person name="Jiang Y."/>
            <person name="Adhikari A."/>
            <person name="Zheng C.-J."/>
            <person name="Schuster L."/>
            <person name="Cowan T.M."/>
            <person name="Smanski M.J."/>
            <person name="Chevrette M.G."/>
            <person name="De Carvalho L.P.S."/>
            <person name="Shen B."/>
        </authorList>
    </citation>
    <scope>NUCLEOTIDE SEQUENCE [LARGE SCALE GENOMIC DNA]</scope>
    <source>
        <strain evidence="7 8">NPDC033843</strain>
    </source>
</reference>
<evidence type="ECO:0000256" key="1">
    <source>
        <dbReference type="ARBA" id="ARBA00005854"/>
    </source>
</evidence>
<evidence type="ECO:0000259" key="6">
    <source>
        <dbReference type="Pfam" id="PF02826"/>
    </source>
</evidence>
<evidence type="ECO:0000256" key="3">
    <source>
        <dbReference type="ARBA" id="ARBA00023027"/>
    </source>
</evidence>
<dbReference type="EMBL" id="JBEZVE010000012">
    <property type="protein sequence ID" value="MEU3783416.1"/>
    <property type="molecule type" value="Genomic_DNA"/>
</dbReference>
<evidence type="ECO:0000313" key="7">
    <source>
        <dbReference type="EMBL" id="MEU3783416.1"/>
    </source>
</evidence>
<dbReference type="PANTHER" id="PTHR43333:SF1">
    <property type="entry name" value="D-ISOMER SPECIFIC 2-HYDROXYACID DEHYDROGENASE NAD-BINDING DOMAIN-CONTAINING PROTEIN"/>
    <property type="match status" value="1"/>
</dbReference>
<comment type="similarity">
    <text evidence="1 4">Belongs to the D-isomer specific 2-hydroxyacid dehydrogenase family.</text>
</comment>
<dbReference type="SUPFAM" id="SSF52283">
    <property type="entry name" value="Formate/glycerate dehydrogenase catalytic domain-like"/>
    <property type="match status" value="1"/>
</dbReference>
<dbReference type="InterPro" id="IPR006139">
    <property type="entry name" value="D-isomer_2_OHA_DH_cat_dom"/>
</dbReference>
<proteinExistence type="inferred from homology"/>
<evidence type="ECO:0000256" key="2">
    <source>
        <dbReference type="ARBA" id="ARBA00023002"/>
    </source>
</evidence>
<comment type="caution">
    <text evidence="7">The sequence shown here is derived from an EMBL/GenBank/DDBJ whole genome shotgun (WGS) entry which is preliminary data.</text>
</comment>
<evidence type="ECO:0000256" key="4">
    <source>
        <dbReference type="RuleBase" id="RU003719"/>
    </source>
</evidence>
<keyword evidence="2 4" id="KW-0560">Oxidoreductase</keyword>
<accession>A0ABV2ZLJ0</accession>
<name>A0ABV2ZLJ0_9ACTN</name>
<protein>
    <submittedName>
        <fullName evidence="7">D-2-hydroxyacid dehydrogenase</fullName>
    </submittedName>
</protein>
<dbReference type="Gene3D" id="3.40.50.720">
    <property type="entry name" value="NAD(P)-binding Rossmann-like Domain"/>
    <property type="match status" value="2"/>
</dbReference>
<feature type="domain" description="D-isomer specific 2-hydroxyacid dehydrogenase NAD-binding" evidence="6">
    <location>
        <begin position="110"/>
        <end position="287"/>
    </location>
</feature>
<keyword evidence="8" id="KW-1185">Reference proteome</keyword>
<dbReference type="PANTHER" id="PTHR43333">
    <property type="entry name" value="2-HACID_DH_C DOMAIN-CONTAINING PROTEIN"/>
    <property type="match status" value="1"/>
</dbReference>
<evidence type="ECO:0000259" key="5">
    <source>
        <dbReference type="Pfam" id="PF00389"/>
    </source>
</evidence>
<sequence length="331" mass="36511">MTTTVLVCLDSPHEFWRFGQRHAERLRAVFPGVAFLAVQERDAQRHLAAADVYFGWSFHADWIRSAPRLRWVATPSAGVDHFPVDELRAAGIGLTRGYGYHARPVTEHALGLLLGFSRGLFLSQRLQGRAPWWKDQIAEVFFDLHGQTLTIVGCGEIGTHLATAARHLGMHVIGVRRNPPRDCSAGTGIEWIPAARAHEALARSRVVVDLLPATDETRRFFDAPTFGACQPGTVFLNLGRASTVDHDALLAALDSGHIGAAALDVPPVKPPPPDDPLRRHPRVVLTPKSAVFSHRYMDEAVDFFHDNLQLHLADRPLNGIVIPLPDGDRHV</sequence>
<dbReference type="SUPFAM" id="SSF51735">
    <property type="entry name" value="NAD(P)-binding Rossmann-fold domains"/>
    <property type="match status" value="1"/>
</dbReference>
<organism evidence="7 8">
    <name type="scientific">Streptomyces sp. 900129855</name>
    <dbReference type="NCBI Taxonomy" id="3155129"/>
    <lineage>
        <taxon>Bacteria</taxon>
        <taxon>Bacillati</taxon>
        <taxon>Actinomycetota</taxon>
        <taxon>Actinomycetes</taxon>
        <taxon>Kitasatosporales</taxon>
        <taxon>Streptomycetaceae</taxon>
        <taxon>Streptomyces</taxon>
    </lineage>
</organism>
<feature type="domain" description="D-isomer specific 2-hydroxyacid dehydrogenase catalytic" evidence="5">
    <location>
        <begin position="57"/>
        <end position="302"/>
    </location>
</feature>